<dbReference type="InterPro" id="IPR011004">
    <property type="entry name" value="Trimer_LpxA-like_sf"/>
</dbReference>
<evidence type="ECO:0000313" key="5">
    <source>
        <dbReference type="Proteomes" id="UP000311605"/>
    </source>
</evidence>
<sequence>MNHGIDADSDADKTAADRHARLEFMTWERTPAEADSPSQRALKEKLAQSANARIADTAYIAEDARIFTSALTVGKRSWIAAHALIRGDFELGTNCSVNAYACISGKVRCGNGVRIASLASIVGFNHGFDDPNTPINDQPHEIKGIVIGDDVWIGANAVILDGVTIGNGAVIAAGAVVNKDVAPLAIMAGVPAKLVRHRGEKPAAARSLRSEVEQALRSISEMAKSQWRDVLSHYRRPEGYLSADASGAVCRSARHQCDAIEIAAGFGEPPSGEEAKAIIDRLRSLQDPQTGLFPDPFTPPDPSALVLDDTFSLYNVLAVGYALEILGARPKFPIAIAEMDAVALCDWLEALPWKQRAWRCGDRIDGIATALYFNARYFESGRGREVLFGWLTTHVDRATGLWGRPTAEQGLLQPINGFYRLSRGTYGQFGVPVPYPEAAINSVLSHYRNYQGFSGDSYTACNLLDTIHPLWLCLKQTDFMRVQSEAIAETIILRAPERWQAGTGFAFADGQQASLQGTEMWLSTLHLAADVLNLTEQFAFVPQGVHRTRAAGLGV</sequence>
<gene>
    <name evidence="4" type="ORF">FHP24_13750</name>
</gene>
<dbReference type="AlphaFoldDB" id="A0A5C4XMY3"/>
<evidence type="ECO:0000256" key="2">
    <source>
        <dbReference type="ARBA" id="ARBA00022737"/>
    </source>
</evidence>
<organism evidence="4 5">
    <name type="scientific">Aliirhizobium smilacinae</name>
    <dbReference type="NCBI Taxonomy" id="1395944"/>
    <lineage>
        <taxon>Bacteria</taxon>
        <taxon>Pseudomonadati</taxon>
        <taxon>Pseudomonadota</taxon>
        <taxon>Alphaproteobacteria</taxon>
        <taxon>Hyphomicrobiales</taxon>
        <taxon>Rhizobiaceae</taxon>
        <taxon>Aliirhizobium</taxon>
    </lineage>
</organism>
<dbReference type="SUPFAM" id="SSF51161">
    <property type="entry name" value="Trimeric LpxA-like enzymes"/>
    <property type="match status" value="1"/>
</dbReference>
<dbReference type="InterPro" id="IPR018357">
    <property type="entry name" value="Hexapep_transf_CS"/>
</dbReference>
<dbReference type="CDD" id="cd04647">
    <property type="entry name" value="LbH_MAT_like"/>
    <property type="match status" value="1"/>
</dbReference>
<dbReference type="Pfam" id="PF00132">
    <property type="entry name" value="Hexapep"/>
    <property type="match status" value="1"/>
</dbReference>
<protein>
    <submittedName>
        <fullName evidence="4">Acyltransferase</fullName>
    </submittedName>
</protein>
<dbReference type="PANTHER" id="PTHR23416">
    <property type="entry name" value="SIALIC ACID SYNTHASE-RELATED"/>
    <property type="match status" value="1"/>
</dbReference>
<dbReference type="GO" id="GO:0016746">
    <property type="term" value="F:acyltransferase activity"/>
    <property type="evidence" value="ECO:0007669"/>
    <property type="project" value="UniProtKB-KW"/>
</dbReference>
<dbReference type="Gene3D" id="2.160.10.10">
    <property type="entry name" value="Hexapeptide repeat proteins"/>
    <property type="match status" value="1"/>
</dbReference>
<reference evidence="4 5" key="1">
    <citation type="submission" date="2019-06" db="EMBL/GenBank/DDBJ databases">
        <title>The draft genome of Rhizobium smilacinae PTYR-5.</title>
        <authorList>
            <person name="Liu L."/>
            <person name="Li L."/>
            <person name="Zhang X."/>
        </authorList>
    </citation>
    <scope>NUCLEOTIDE SEQUENCE [LARGE SCALE GENOMIC DNA]</scope>
    <source>
        <strain evidence="4 5">PTYR-5</strain>
    </source>
</reference>
<dbReference type="EMBL" id="VDMN01000002">
    <property type="protein sequence ID" value="TNM63844.1"/>
    <property type="molecule type" value="Genomic_DNA"/>
</dbReference>
<dbReference type="Proteomes" id="UP000311605">
    <property type="component" value="Unassembled WGS sequence"/>
</dbReference>
<keyword evidence="3 4" id="KW-0012">Acyltransferase</keyword>
<proteinExistence type="predicted"/>
<evidence type="ECO:0000256" key="3">
    <source>
        <dbReference type="ARBA" id="ARBA00023315"/>
    </source>
</evidence>
<evidence type="ECO:0000256" key="1">
    <source>
        <dbReference type="ARBA" id="ARBA00022679"/>
    </source>
</evidence>
<dbReference type="RefSeq" id="WP_139676748.1">
    <property type="nucleotide sequence ID" value="NZ_VDMN01000002.1"/>
</dbReference>
<dbReference type="PANTHER" id="PTHR23416:SF78">
    <property type="entry name" value="LIPOPOLYSACCHARIDE BIOSYNTHESIS O-ACETYL TRANSFERASE WBBJ-RELATED"/>
    <property type="match status" value="1"/>
</dbReference>
<evidence type="ECO:0000313" key="4">
    <source>
        <dbReference type="EMBL" id="TNM63844.1"/>
    </source>
</evidence>
<dbReference type="InterPro" id="IPR051159">
    <property type="entry name" value="Hexapeptide_acetyltransf"/>
</dbReference>
<dbReference type="InterPro" id="IPR001451">
    <property type="entry name" value="Hexapep"/>
</dbReference>
<comment type="caution">
    <text evidence="4">The sequence shown here is derived from an EMBL/GenBank/DDBJ whole genome shotgun (WGS) entry which is preliminary data.</text>
</comment>
<keyword evidence="5" id="KW-1185">Reference proteome</keyword>
<keyword evidence="2" id="KW-0677">Repeat</keyword>
<dbReference type="OrthoDB" id="9815592at2"/>
<dbReference type="PROSITE" id="PS00101">
    <property type="entry name" value="HEXAPEP_TRANSFERASES"/>
    <property type="match status" value="1"/>
</dbReference>
<keyword evidence="1 4" id="KW-0808">Transferase</keyword>
<accession>A0A5C4XMY3</accession>
<name>A0A5C4XMY3_9HYPH</name>